<dbReference type="AlphaFoldDB" id="A0A0D0DBK2"/>
<reference evidence="2 3" key="1">
    <citation type="submission" date="2014-04" db="EMBL/GenBank/DDBJ databases">
        <authorList>
            <consortium name="DOE Joint Genome Institute"/>
            <person name="Kuo A."/>
            <person name="Kohler A."/>
            <person name="Jargeat P."/>
            <person name="Nagy L.G."/>
            <person name="Floudas D."/>
            <person name="Copeland A."/>
            <person name="Barry K.W."/>
            <person name="Cichocki N."/>
            <person name="Veneault-Fourrey C."/>
            <person name="LaButti K."/>
            <person name="Lindquist E.A."/>
            <person name="Lipzen A."/>
            <person name="Lundell T."/>
            <person name="Morin E."/>
            <person name="Murat C."/>
            <person name="Sun H."/>
            <person name="Tunlid A."/>
            <person name="Henrissat B."/>
            <person name="Grigoriev I.V."/>
            <person name="Hibbett D.S."/>
            <person name="Martin F."/>
            <person name="Nordberg H.P."/>
            <person name="Cantor M.N."/>
            <person name="Hua S.X."/>
        </authorList>
    </citation>
    <scope>NUCLEOTIDE SEQUENCE [LARGE SCALE GENOMIC DNA]</scope>
    <source>
        <strain evidence="2 3">Ve08.2h10</strain>
    </source>
</reference>
<evidence type="ECO:0000256" key="1">
    <source>
        <dbReference type="SAM" id="MobiDB-lite"/>
    </source>
</evidence>
<dbReference type="Proteomes" id="UP000054538">
    <property type="component" value="Unassembled WGS sequence"/>
</dbReference>
<sequence>MLCHTLFEKKQESAEEEQNSSTEASSTAVENLGPEFSMETWPVAKWCQSQLQGLLPTHDICPLPAYEEDGSLIQPRQYESKLRGALVEVHMSFCYHHIKILKKHVFNAIPRQLIVLRPPAALPSNPFKRLRISAGNSKGKSPIRR</sequence>
<feature type="compositionally biased region" description="Polar residues" evidence="1">
    <location>
        <begin position="19"/>
        <end position="29"/>
    </location>
</feature>
<accession>A0A0D0DBK2</accession>
<dbReference type="InParanoid" id="A0A0D0DBK2"/>
<feature type="region of interest" description="Disordered" evidence="1">
    <location>
        <begin position="10"/>
        <end position="29"/>
    </location>
</feature>
<proteinExistence type="predicted"/>
<dbReference type="OrthoDB" id="2804425at2759"/>
<reference evidence="3" key="2">
    <citation type="submission" date="2015-01" db="EMBL/GenBank/DDBJ databases">
        <title>Evolutionary Origins and Diversification of the Mycorrhizal Mutualists.</title>
        <authorList>
            <consortium name="DOE Joint Genome Institute"/>
            <consortium name="Mycorrhizal Genomics Consortium"/>
            <person name="Kohler A."/>
            <person name="Kuo A."/>
            <person name="Nagy L.G."/>
            <person name="Floudas D."/>
            <person name="Copeland A."/>
            <person name="Barry K.W."/>
            <person name="Cichocki N."/>
            <person name="Veneault-Fourrey C."/>
            <person name="LaButti K."/>
            <person name="Lindquist E.A."/>
            <person name="Lipzen A."/>
            <person name="Lundell T."/>
            <person name="Morin E."/>
            <person name="Murat C."/>
            <person name="Riley R."/>
            <person name="Ohm R."/>
            <person name="Sun H."/>
            <person name="Tunlid A."/>
            <person name="Henrissat B."/>
            <person name="Grigoriev I.V."/>
            <person name="Hibbett D.S."/>
            <person name="Martin F."/>
        </authorList>
    </citation>
    <scope>NUCLEOTIDE SEQUENCE [LARGE SCALE GENOMIC DNA]</scope>
    <source>
        <strain evidence="3">Ve08.2h10</strain>
    </source>
</reference>
<dbReference type="EMBL" id="KN826753">
    <property type="protein sequence ID" value="KIK77994.1"/>
    <property type="molecule type" value="Genomic_DNA"/>
</dbReference>
<keyword evidence="3" id="KW-1185">Reference proteome</keyword>
<name>A0A0D0DBK2_9AGAM</name>
<dbReference type="HOGENOM" id="CLU_149497_0_0_1"/>
<evidence type="ECO:0000313" key="3">
    <source>
        <dbReference type="Proteomes" id="UP000054538"/>
    </source>
</evidence>
<protein>
    <submittedName>
        <fullName evidence="2">Uncharacterized protein</fullName>
    </submittedName>
</protein>
<gene>
    <name evidence="2" type="ORF">PAXRUDRAFT_834770</name>
</gene>
<organism evidence="2 3">
    <name type="scientific">Paxillus rubicundulus Ve08.2h10</name>
    <dbReference type="NCBI Taxonomy" id="930991"/>
    <lineage>
        <taxon>Eukaryota</taxon>
        <taxon>Fungi</taxon>
        <taxon>Dikarya</taxon>
        <taxon>Basidiomycota</taxon>
        <taxon>Agaricomycotina</taxon>
        <taxon>Agaricomycetes</taxon>
        <taxon>Agaricomycetidae</taxon>
        <taxon>Boletales</taxon>
        <taxon>Paxilineae</taxon>
        <taxon>Paxillaceae</taxon>
        <taxon>Paxillus</taxon>
    </lineage>
</organism>
<evidence type="ECO:0000313" key="2">
    <source>
        <dbReference type="EMBL" id="KIK77994.1"/>
    </source>
</evidence>